<dbReference type="InterPro" id="IPR050644">
    <property type="entry name" value="PG_Glycine_Bridge_Synth"/>
</dbReference>
<organism evidence="7 8">
    <name type="scientific">Candidatus Komeilibacteria bacterium CG10_big_fil_rev_8_21_14_0_10_41_13</name>
    <dbReference type="NCBI Taxonomy" id="1974476"/>
    <lineage>
        <taxon>Bacteria</taxon>
        <taxon>Candidatus Komeiliibacteriota</taxon>
    </lineage>
</organism>
<name>A0A2M6WCY3_9BACT</name>
<keyword evidence="6" id="KW-0961">Cell wall biogenesis/degradation</keyword>
<dbReference type="PROSITE" id="PS51191">
    <property type="entry name" value="FEMABX"/>
    <property type="match status" value="1"/>
</dbReference>
<sequence length="335" mass="38970">MELVILQPNELDNFVSGQEVSQFLQSSSWANFQENVGHKVWRFGIKENERLIATAVIIEHLLPLQKSYLYCPRGPIIDSDLTEAKQAKVLGLIFSKARDLTIETKQAEEIFFRFEPLSEIKLKEVRLHKTKDIQPSTTSILKLAKTSEELLQDMQAKTRYNIRLAEKHEVKVAKLTSHDWPKAWPLFKQTSRRDNFNLHPQNYYQTMLEKLVEVELWVALNQDGDIIVANLISFFGNVATYLHGASDYNHRQLMAPYLLQWQIIQEAKNRGCKYYDFHGLAPKNQPNHPLVGVSRFKQGFKGKTVSYPGAFDLVYSKGWYKLYKLSRQLNKLLRR</sequence>
<dbReference type="InterPro" id="IPR016181">
    <property type="entry name" value="Acyl_CoA_acyltransferase"/>
</dbReference>
<comment type="similarity">
    <text evidence="1">Belongs to the FemABX family.</text>
</comment>
<dbReference type="EMBL" id="PFBO01000037">
    <property type="protein sequence ID" value="PIT90604.1"/>
    <property type="molecule type" value="Genomic_DNA"/>
</dbReference>
<dbReference type="Gene3D" id="3.40.630.30">
    <property type="match status" value="2"/>
</dbReference>
<dbReference type="GO" id="GO:0071555">
    <property type="term" value="P:cell wall organization"/>
    <property type="evidence" value="ECO:0007669"/>
    <property type="project" value="UniProtKB-KW"/>
</dbReference>
<keyword evidence="5" id="KW-0012">Acyltransferase</keyword>
<keyword evidence="4" id="KW-0573">Peptidoglycan synthesis</keyword>
<dbReference type="PANTHER" id="PTHR36174:SF1">
    <property type="entry name" value="LIPID II:GLYCINE GLYCYLTRANSFERASE"/>
    <property type="match status" value="1"/>
</dbReference>
<protein>
    <recommendedName>
        <fullName evidence="9">Methicillin resistance protein</fullName>
    </recommendedName>
</protein>
<dbReference type="GO" id="GO:0009252">
    <property type="term" value="P:peptidoglycan biosynthetic process"/>
    <property type="evidence" value="ECO:0007669"/>
    <property type="project" value="UniProtKB-KW"/>
</dbReference>
<dbReference type="Pfam" id="PF02388">
    <property type="entry name" value="FemAB"/>
    <property type="match status" value="3"/>
</dbReference>
<evidence type="ECO:0000256" key="1">
    <source>
        <dbReference type="ARBA" id="ARBA00009943"/>
    </source>
</evidence>
<comment type="caution">
    <text evidence="7">The sequence shown here is derived from an EMBL/GenBank/DDBJ whole genome shotgun (WGS) entry which is preliminary data.</text>
</comment>
<dbReference type="SUPFAM" id="SSF55729">
    <property type="entry name" value="Acyl-CoA N-acyltransferases (Nat)"/>
    <property type="match status" value="2"/>
</dbReference>
<dbReference type="AlphaFoldDB" id="A0A2M6WCY3"/>
<keyword evidence="3" id="KW-0133">Cell shape</keyword>
<dbReference type="InterPro" id="IPR003447">
    <property type="entry name" value="FEMABX"/>
</dbReference>
<evidence type="ECO:0000256" key="3">
    <source>
        <dbReference type="ARBA" id="ARBA00022960"/>
    </source>
</evidence>
<evidence type="ECO:0000256" key="2">
    <source>
        <dbReference type="ARBA" id="ARBA00022679"/>
    </source>
</evidence>
<evidence type="ECO:0008006" key="9">
    <source>
        <dbReference type="Google" id="ProtNLM"/>
    </source>
</evidence>
<evidence type="ECO:0000313" key="7">
    <source>
        <dbReference type="EMBL" id="PIT90604.1"/>
    </source>
</evidence>
<evidence type="ECO:0000256" key="6">
    <source>
        <dbReference type="ARBA" id="ARBA00023316"/>
    </source>
</evidence>
<dbReference type="Proteomes" id="UP000230543">
    <property type="component" value="Unassembled WGS sequence"/>
</dbReference>
<dbReference type="GO" id="GO:0016755">
    <property type="term" value="F:aminoacyltransferase activity"/>
    <property type="evidence" value="ECO:0007669"/>
    <property type="project" value="InterPro"/>
</dbReference>
<keyword evidence="2" id="KW-0808">Transferase</keyword>
<evidence type="ECO:0000256" key="5">
    <source>
        <dbReference type="ARBA" id="ARBA00023315"/>
    </source>
</evidence>
<accession>A0A2M6WCY3</accession>
<proteinExistence type="inferred from homology"/>
<gene>
    <name evidence="7" type="ORF">COU22_01235</name>
</gene>
<reference evidence="8" key="1">
    <citation type="submission" date="2017-09" db="EMBL/GenBank/DDBJ databases">
        <title>Depth-based differentiation of microbial function through sediment-hosted aquifers and enrichment of novel symbionts in the deep terrestrial subsurface.</title>
        <authorList>
            <person name="Probst A.J."/>
            <person name="Ladd B."/>
            <person name="Jarett J.K."/>
            <person name="Geller-Mcgrath D.E."/>
            <person name="Sieber C.M.K."/>
            <person name="Emerson J.B."/>
            <person name="Anantharaman K."/>
            <person name="Thomas B.C."/>
            <person name="Malmstrom R."/>
            <person name="Stieglmeier M."/>
            <person name="Klingl A."/>
            <person name="Woyke T."/>
            <person name="Ryan C.M."/>
            <person name="Banfield J.F."/>
        </authorList>
    </citation>
    <scope>NUCLEOTIDE SEQUENCE [LARGE SCALE GENOMIC DNA]</scope>
</reference>
<evidence type="ECO:0000313" key="8">
    <source>
        <dbReference type="Proteomes" id="UP000230543"/>
    </source>
</evidence>
<dbReference type="GO" id="GO:0008360">
    <property type="term" value="P:regulation of cell shape"/>
    <property type="evidence" value="ECO:0007669"/>
    <property type="project" value="UniProtKB-KW"/>
</dbReference>
<dbReference type="PANTHER" id="PTHR36174">
    <property type="entry name" value="LIPID II:GLYCINE GLYCYLTRANSFERASE"/>
    <property type="match status" value="1"/>
</dbReference>
<evidence type="ECO:0000256" key="4">
    <source>
        <dbReference type="ARBA" id="ARBA00022984"/>
    </source>
</evidence>